<dbReference type="Proteomes" id="UP001595945">
    <property type="component" value="Unassembled WGS sequence"/>
</dbReference>
<comment type="caution">
    <text evidence="1">The sequence shown here is derived from an EMBL/GenBank/DDBJ whole genome shotgun (WGS) entry which is preliminary data.</text>
</comment>
<dbReference type="GeneID" id="73047803"/>
<dbReference type="RefSeq" id="WP_254270891.1">
    <property type="nucleotide sequence ID" value="NZ_CP100403.1"/>
</dbReference>
<evidence type="ECO:0000313" key="1">
    <source>
        <dbReference type="EMBL" id="MFC4826673.1"/>
    </source>
</evidence>
<evidence type="ECO:0000313" key="2">
    <source>
        <dbReference type="Proteomes" id="UP001595945"/>
    </source>
</evidence>
<sequence>MASESNSLPPGFQFSEKLVAGRLDFDIVRLEDDERFHRGDRTDGIWKLPDEAREAIVAVIDEYYDRRPAIEENVSVRSESFAFRILEEDAEHISQFIAADLEIRFEIPDFSPSGLDENPDPLPYSDLISDVANVQDRSWSELPETSFDVEEDIEAAIPEGHSEPNFFHDDYLDYVLEFLVPAIQDAGWRGGHAWLLNLGMQELRNGRYEEAAYAFAGAKDGLTKHSLFDESRIQPLVRRSLNTLRDLCLLKAPDEYDFSEFDLYCEADVRDLIYVPEFISRPEIDDLNFRMNNPVWIANALVLVQGVAHAIGKPTISRTEVDPFGSGMTLRNASFVLKLANSLVSAAPDEVESDPIQYLEGIDLGNFTPDITITRTLRSAGYTIQMYRNTTEGVRDELNIDFDLIVARGDDKYLVRAMRPEDRDRGTLEELIEQIGDLDHSLLLLYDRELESTSVSELGEQDGVEMMYINLQAERLSPISAGYPRSFADFATEEEIRDEIERRFVAAQEAETTESKGDRLEELMAFIFEKAVPDTHVMTPNNRTSTEEIDLQLQNEEEHHPWTQLGAPINVECKNWNESVGVDEIYSVYGKAKMTSPNSKGAILVSWEGVSDSQSGRNADGLLRDMRIQDLDILVLDQDDLSEIVETGDAQAVFERAYTNLYQR</sequence>
<name>A0ABD5Q7L3_9EURY</name>
<keyword evidence="2" id="KW-1185">Reference proteome</keyword>
<reference evidence="1 2" key="1">
    <citation type="journal article" date="2019" name="Int. J. Syst. Evol. Microbiol.">
        <title>The Global Catalogue of Microorganisms (GCM) 10K type strain sequencing project: providing services to taxonomists for standard genome sequencing and annotation.</title>
        <authorList>
            <consortium name="The Broad Institute Genomics Platform"/>
            <consortium name="The Broad Institute Genome Sequencing Center for Infectious Disease"/>
            <person name="Wu L."/>
            <person name="Ma J."/>
        </authorList>
    </citation>
    <scope>NUCLEOTIDE SEQUENCE [LARGE SCALE GENOMIC DNA]</scope>
    <source>
        <strain evidence="1 2">XZYJ18</strain>
    </source>
</reference>
<protein>
    <recommendedName>
        <fullName evidence="3">Restriction endonuclease type IV Mrr domain-containing protein</fullName>
    </recommendedName>
</protein>
<gene>
    <name evidence="1" type="ORF">ACFO9K_20650</name>
</gene>
<accession>A0ABD5Q7L3</accession>
<organism evidence="1 2">
    <name type="scientific">Halorussus aquaticus</name>
    <dbReference type="NCBI Taxonomy" id="2953748"/>
    <lineage>
        <taxon>Archaea</taxon>
        <taxon>Methanobacteriati</taxon>
        <taxon>Methanobacteriota</taxon>
        <taxon>Stenosarchaea group</taxon>
        <taxon>Halobacteria</taxon>
        <taxon>Halobacteriales</taxon>
        <taxon>Haladaptataceae</taxon>
        <taxon>Halorussus</taxon>
    </lineage>
</organism>
<dbReference type="AlphaFoldDB" id="A0ABD5Q7L3"/>
<dbReference type="EMBL" id="JBHSHT010000003">
    <property type="protein sequence ID" value="MFC4826673.1"/>
    <property type="molecule type" value="Genomic_DNA"/>
</dbReference>
<proteinExistence type="predicted"/>
<evidence type="ECO:0008006" key="3">
    <source>
        <dbReference type="Google" id="ProtNLM"/>
    </source>
</evidence>